<protein>
    <recommendedName>
        <fullName evidence="4">Lipoprotein</fullName>
    </recommendedName>
</protein>
<dbReference type="eggNOG" id="ENOG5032KUA">
    <property type="taxonomic scope" value="Bacteria"/>
</dbReference>
<dbReference type="PROSITE" id="PS51257">
    <property type="entry name" value="PROKAR_LIPOPROTEIN"/>
    <property type="match status" value="1"/>
</dbReference>
<dbReference type="AlphaFoldDB" id="R4K6B3"/>
<dbReference type="PATRIC" id="fig|86416.3.peg.88"/>
<dbReference type="OrthoDB" id="1910322at2"/>
<sequence length="160" mass="17384">MAKFRTFNKIAIMLLVLTMSAFLIMGCQSKNSGSSQNSSGSNGGRTFNADAVKQRYEQDLQALVKAGTITQDQSTKILDSLTANMNNMGQGRRRPNNQGNSQNNTTQGNGKNNQTGTPRNNPLSKLVSDGVITQEQADKVMQGLRGNRQNSNNQSNQSNQ</sequence>
<feature type="region of interest" description="Disordered" evidence="1">
    <location>
        <begin position="78"/>
        <end position="125"/>
    </location>
</feature>
<feature type="compositionally biased region" description="Low complexity" evidence="1">
    <location>
        <begin position="84"/>
        <end position="117"/>
    </location>
</feature>
<dbReference type="RefSeq" id="WP_015613522.1">
    <property type="nucleotide sequence ID" value="NC_021182.1"/>
</dbReference>
<name>R4K6B3_CLOPA</name>
<organism evidence="2 3">
    <name type="scientific">Clostridium pasteurianum BC1</name>
    <dbReference type="NCBI Taxonomy" id="86416"/>
    <lineage>
        <taxon>Bacteria</taxon>
        <taxon>Bacillati</taxon>
        <taxon>Bacillota</taxon>
        <taxon>Clostridia</taxon>
        <taxon>Eubacteriales</taxon>
        <taxon>Clostridiaceae</taxon>
        <taxon>Clostridium</taxon>
    </lineage>
</organism>
<evidence type="ECO:0008006" key="4">
    <source>
        <dbReference type="Google" id="ProtNLM"/>
    </source>
</evidence>
<accession>R4K6B3</accession>
<dbReference type="Proteomes" id="UP000013523">
    <property type="component" value="Chromosome"/>
</dbReference>
<feature type="compositionally biased region" description="Low complexity" evidence="1">
    <location>
        <begin position="149"/>
        <end position="160"/>
    </location>
</feature>
<evidence type="ECO:0000313" key="3">
    <source>
        <dbReference type="Proteomes" id="UP000013523"/>
    </source>
</evidence>
<reference evidence="2 3" key="1">
    <citation type="submission" date="2012-01" db="EMBL/GenBank/DDBJ databases">
        <title>Complete sequence of chromosome of Clostridium pasteurianum BC1.</title>
        <authorList>
            <consortium name="US DOE Joint Genome Institute"/>
            <person name="Lucas S."/>
            <person name="Han J."/>
            <person name="Lapidus A."/>
            <person name="Cheng J.-F."/>
            <person name="Goodwin L."/>
            <person name="Pitluck S."/>
            <person name="Peters L."/>
            <person name="Mikhailova N."/>
            <person name="Teshima H."/>
            <person name="Detter J.C."/>
            <person name="Han C."/>
            <person name="Tapia R."/>
            <person name="Land M."/>
            <person name="Hauser L."/>
            <person name="Kyrpides N."/>
            <person name="Ivanova N."/>
            <person name="Pagani I."/>
            <person name="Dunn J."/>
            <person name="Taghavi S."/>
            <person name="Francis A."/>
            <person name="van der Lelie D."/>
            <person name="Woyke T."/>
        </authorList>
    </citation>
    <scope>NUCLEOTIDE SEQUENCE [LARGE SCALE GENOMIC DNA]</scope>
    <source>
        <strain evidence="2 3">BC1</strain>
    </source>
</reference>
<feature type="region of interest" description="Disordered" evidence="1">
    <location>
        <begin position="137"/>
        <end position="160"/>
    </location>
</feature>
<proteinExistence type="predicted"/>
<evidence type="ECO:0000256" key="1">
    <source>
        <dbReference type="SAM" id="MobiDB-lite"/>
    </source>
</evidence>
<keyword evidence="3" id="KW-1185">Reference proteome</keyword>
<dbReference type="HOGENOM" id="CLU_111930_0_0_9"/>
<gene>
    <name evidence="2" type="ORF">Clopa_0096</name>
</gene>
<dbReference type="EMBL" id="CP003261">
    <property type="protein sequence ID" value="AGK95195.1"/>
    <property type="molecule type" value="Genomic_DNA"/>
</dbReference>
<dbReference type="KEGG" id="cpas:Clopa_0096"/>
<evidence type="ECO:0000313" key="2">
    <source>
        <dbReference type="EMBL" id="AGK95195.1"/>
    </source>
</evidence>